<accession>A0ABU5VZ84</accession>
<dbReference type="EMBL" id="JAYGJQ010000002">
    <property type="protein sequence ID" value="MEA9357698.1"/>
    <property type="molecule type" value="Genomic_DNA"/>
</dbReference>
<gene>
    <name evidence="2" type="ORF">SHI21_15820</name>
</gene>
<dbReference type="Gene3D" id="2.60.40.10">
    <property type="entry name" value="Immunoglobulins"/>
    <property type="match status" value="1"/>
</dbReference>
<name>A0ABU5VZ84_9BACT</name>
<dbReference type="InterPro" id="IPR036116">
    <property type="entry name" value="FN3_sf"/>
</dbReference>
<evidence type="ECO:0000313" key="3">
    <source>
        <dbReference type="Proteomes" id="UP001302274"/>
    </source>
</evidence>
<dbReference type="Proteomes" id="UP001302274">
    <property type="component" value="Unassembled WGS sequence"/>
</dbReference>
<dbReference type="CDD" id="cd00063">
    <property type="entry name" value="FN3"/>
    <property type="match status" value="1"/>
</dbReference>
<dbReference type="PROSITE" id="PS50853">
    <property type="entry name" value="FN3"/>
    <property type="match status" value="1"/>
</dbReference>
<keyword evidence="3" id="KW-1185">Reference proteome</keyword>
<sequence>MKMIKKGFKKVKNNYSFLLITLIALVSSSCKQDLTKVVNAMTGNILEPVSMTVSPKEDLGEVVVGEEPVKLTIKIKNNSSDKIRKMQLLIDKTQTVLKFKENAKAEAVTPGLGGTCQDVLASGSECTYILLFNPRKSGTFEIPVKFSYENLIEPQEKTVTIHAVTGEPASLVFSNEISTYTLGVVEQTEVTTRYMDLNIVNKGGLSARNIATELINSDVSNAFEVTSNSCTGNLNPLETCKITLGYTPHNNNYTDPSIEYKGQVTLSYLRDSKGTQSSLNGYASFIAATIEAKFKENFKMIDFGTLFTGNKNTKSVRISNNGYRAGILKEMTLSDYQGNVLTTCKKAGSGLILDCSKDLKDFPFIIEDTNSCMENETPGITGDASGGNCYFAITYWPSLTWESGTQSQHYFNEVKIDLKYDSQWKGSPNIVVVNNMFEILADFLSAGKLALQDISFGNLSVDPGQITYSTNHVDVDLGRIALVSSDTYNTFVKITWKNTGENIIITDKITDQHMPTPNVITELGYNPNVFYQQIKTSAGCGFISPGASCSISFNLAPVLQANSTLEDQFMFDNISDVLKKIKTFSVIYSDGSKFEDNGDASTLRRFDNHLTAKLIKKGSLAITSPLATTVTSTTGLTENQYVCLTNVGTGDIYAIVNHSSENFVPKGSTGWPFRTIDQTGLLSSACSAPATKDCYDVIYSYGTTLPMVPDTSKFLAAGETCVLSVEVKAPETVRIRTYDVGLDHTRPFGPDFSNTAKAWERGTVSAAGTQISYTYLDGDYVSTDPKSFLNYGYQGATKKISASVDFQPPANIVLTNPLPVASALLYRPAIFYPVMTSTYPANVTIPAKNIAEAFFTHSYFTGLTNGFTKSDDAITHVKALNLTGAPYDSEYKVHIGTFPVGQTSNASFDFSNAGKRTAKSIILTEDGQTTSPIQIVSFNNLTTKPFPTLTLAQSAVISLRLQFHPTAPGLFKRCFNLSYNSTLEILDQYVCVYGEAVATYPKIKVEYSDVDIALPGPVETPSGSYTAVNAPVTEVDGTFIQFSGIKDSSVYVKKIIRLTNIGAVTAKKLNHYYMVNSFDANAIIPPDTTISTPGVNGCTPSKTLAAGAWCELVIKYQPTKISLAVALRRLGIIYEIAPDSNQYIAQMVGVNFTAVDPAKLMMANTTSESITDWSVPNAPMPLGESWPFNLNPYNKATNTHLVLDTLPTSRTFSVATLKNLSLMKASFLYMNPTPALGTWNQIFTNTFVTVKANRACFFGDDESNGAIPMDQKGFNSASVNQCLITVEFTGHETYTSCSSWNAAVKSKTIRVGDLLDNNCNPYSFKLNYYNNNRASYESINFHVKGFIEPNRSTTLPEPPAFTNVSATFVTGATGKATFSWPNLNPKTPGWGSILKYRIYYDAVPTNLNSSSVFKLTGAPTNVEVTGVNSVTIPNLTVGKYYYFKVMAVRKYLGITYLSDTNLPLLTLPIPAADHVYHHLTRTLIDKTYIAASGNRPNGVTTCAAKFFNVSINGTINKTTKTLITTPIWNYLITDPTLSSGYPPDGIGSLPHWLGDGVYDMKSNISLYDGTVLPGFPGYSPVAMSGTNSTYSAIFQKTCNNTSSCDLLYKIVGGDDVDLFYQGVFFAKDTAVSAFYRCSAVIKCPTNVAKLITDATCVAP</sequence>
<proteinExistence type="predicted"/>
<evidence type="ECO:0000259" key="1">
    <source>
        <dbReference type="PROSITE" id="PS50853"/>
    </source>
</evidence>
<evidence type="ECO:0000313" key="2">
    <source>
        <dbReference type="EMBL" id="MEA9357698.1"/>
    </source>
</evidence>
<dbReference type="RefSeq" id="WP_323577821.1">
    <property type="nucleotide sequence ID" value="NZ_JAYGJQ010000002.1"/>
</dbReference>
<comment type="caution">
    <text evidence="2">The sequence shown here is derived from an EMBL/GenBank/DDBJ whole genome shotgun (WGS) entry which is preliminary data.</text>
</comment>
<dbReference type="SMART" id="SM00060">
    <property type="entry name" value="FN3"/>
    <property type="match status" value="1"/>
</dbReference>
<dbReference type="PROSITE" id="PS51257">
    <property type="entry name" value="PROKAR_LIPOPROTEIN"/>
    <property type="match status" value="1"/>
</dbReference>
<organism evidence="2 3">
    <name type="scientific">Bacteriovorax antarcticus</name>
    <dbReference type="NCBI Taxonomy" id="3088717"/>
    <lineage>
        <taxon>Bacteria</taxon>
        <taxon>Pseudomonadati</taxon>
        <taxon>Bdellovibrionota</taxon>
        <taxon>Bacteriovoracia</taxon>
        <taxon>Bacteriovoracales</taxon>
        <taxon>Bacteriovoracaceae</taxon>
        <taxon>Bacteriovorax</taxon>
    </lineage>
</organism>
<dbReference type="InterPro" id="IPR013783">
    <property type="entry name" value="Ig-like_fold"/>
</dbReference>
<protein>
    <submittedName>
        <fullName evidence="2">Fibronectin type III domain-containing protein</fullName>
    </submittedName>
</protein>
<dbReference type="SUPFAM" id="SSF49265">
    <property type="entry name" value="Fibronectin type III"/>
    <property type="match status" value="1"/>
</dbReference>
<reference evidence="2 3" key="1">
    <citation type="submission" date="2023-11" db="EMBL/GenBank/DDBJ databases">
        <title>A Novel Polar Bacteriovorax (B. antarcticus) Isolated from the Biocrust in Antarctica.</title>
        <authorList>
            <person name="Mun W."/>
            <person name="Choi S.Y."/>
            <person name="Mitchell R.J."/>
        </authorList>
    </citation>
    <scope>NUCLEOTIDE SEQUENCE [LARGE SCALE GENOMIC DNA]</scope>
    <source>
        <strain evidence="2 3">PP10</strain>
    </source>
</reference>
<feature type="domain" description="Fibronectin type-III" evidence="1">
    <location>
        <begin position="1360"/>
        <end position="1469"/>
    </location>
</feature>
<dbReference type="InterPro" id="IPR003961">
    <property type="entry name" value="FN3_dom"/>
</dbReference>